<reference evidence="1" key="1">
    <citation type="submission" date="2020-10" db="EMBL/GenBank/DDBJ databases">
        <title>Chromosome-scale genome assembly of the Allis shad, Alosa alosa.</title>
        <authorList>
            <person name="Margot Z."/>
            <person name="Christophe K."/>
            <person name="Cabau C."/>
            <person name="Louis A."/>
            <person name="Berthelot C."/>
            <person name="Parey E."/>
            <person name="Roest Crollius H."/>
            <person name="Montfort J."/>
            <person name="Robinson-Rechavi M."/>
            <person name="Bucao C."/>
            <person name="Bouchez O."/>
            <person name="Gislard M."/>
            <person name="Lluch J."/>
            <person name="Milhes M."/>
            <person name="Lampietro C."/>
            <person name="Lopez Roques C."/>
            <person name="Donnadieu C."/>
            <person name="Braasch I."/>
            <person name="Desvignes T."/>
            <person name="Postlethwait J."/>
            <person name="Bobe J."/>
            <person name="Guiguen Y."/>
        </authorList>
    </citation>
    <scope>NUCLEOTIDE SEQUENCE</scope>
    <source>
        <strain evidence="1">M-15738</strain>
        <tissue evidence="1">Blood</tissue>
    </source>
</reference>
<dbReference type="AlphaFoldDB" id="A0AAV6H2Z0"/>
<dbReference type="InterPro" id="IPR040117">
    <property type="entry name" value="GCSF/MGF"/>
</dbReference>
<dbReference type="GO" id="GO:0045639">
    <property type="term" value="P:positive regulation of myeloid cell differentiation"/>
    <property type="evidence" value="ECO:0007669"/>
    <property type="project" value="InterPro"/>
</dbReference>
<dbReference type="Proteomes" id="UP000823561">
    <property type="component" value="Chromosome 6"/>
</dbReference>
<name>A0AAV6H2Z0_9TELE</name>
<evidence type="ECO:0000313" key="1">
    <source>
        <dbReference type="EMBL" id="KAG5280332.1"/>
    </source>
</evidence>
<comment type="caution">
    <text evidence="1">The sequence shown here is derived from an EMBL/GenBank/DDBJ whole genome shotgun (WGS) entry which is preliminary data.</text>
</comment>
<sequence>MDDFLNDTVETCWSLIKKIIDEIPITHKSCIKVESLPLQDDLSRWEFMASSLGLPSAHTLTLSPNDVSGTLSQILMGLQLHKAVLETVKEPLSSPEDVKLLLADLDELLVQISKVLKHVNTSPPPEPTLPDISSQLKDEYDVQVSTHVTLLQLQRFGQEVFRFFRSLLSNDP</sequence>
<evidence type="ECO:0000313" key="2">
    <source>
        <dbReference type="Proteomes" id="UP000823561"/>
    </source>
</evidence>
<dbReference type="SUPFAM" id="SSF47266">
    <property type="entry name" value="4-helical cytokines"/>
    <property type="match status" value="1"/>
</dbReference>
<organism evidence="1 2">
    <name type="scientific">Alosa alosa</name>
    <name type="common">allis shad</name>
    <dbReference type="NCBI Taxonomy" id="278164"/>
    <lineage>
        <taxon>Eukaryota</taxon>
        <taxon>Metazoa</taxon>
        <taxon>Chordata</taxon>
        <taxon>Craniata</taxon>
        <taxon>Vertebrata</taxon>
        <taxon>Euteleostomi</taxon>
        <taxon>Actinopterygii</taxon>
        <taxon>Neopterygii</taxon>
        <taxon>Teleostei</taxon>
        <taxon>Clupei</taxon>
        <taxon>Clupeiformes</taxon>
        <taxon>Clupeoidei</taxon>
        <taxon>Clupeidae</taxon>
        <taxon>Alosa</taxon>
    </lineage>
</organism>
<dbReference type="EMBL" id="JADWDJ010000006">
    <property type="protein sequence ID" value="KAG5280332.1"/>
    <property type="molecule type" value="Genomic_DNA"/>
</dbReference>
<dbReference type="PANTHER" id="PTHR10511">
    <property type="entry name" value="GRANULOCYTE COLONY-STIMULATING FACTOR"/>
    <property type="match status" value="1"/>
</dbReference>
<dbReference type="PANTHER" id="PTHR10511:SF2">
    <property type="entry name" value="GRANULOCYTE COLONY-STIMULATING FACTOR"/>
    <property type="match status" value="1"/>
</dbReference>
<protein>
    <submittedName>
        <fullName evidence="1">Uncharacterized protein</fullName>
    </submittedName>
</protein>
<accession>A0AAV6H2Z0</accession>
<dbReference type="GO" id="GO:0005125">
    <property type="term" value="F:cytokine activity"/>
    <property type="evidence" value="ECO:0007669"/>
    <property type="project" value="InterPro"/>
</dbReference>
<keyword evidence="2" id="KW-1185">Reference proteome</keyword>
<gene>
    <name evidence="1" type="ORF">AALO_G00087910</name>
</gene>
<proteinExistence type="predicted"/>
<dbReference type="Gene3D" id="1.20.1250.10">
    <property type="match status" value="1"/>
</dbReference>
<dbReference type="InterPro" id="IPR009079">
    <property type="entry name" value="4_helix_cytokine-like_core"/>
</dbReference>